<dbReference type="EMBL" id="PVBQ01000008">
    <property type="protein sequence ID" value="PRD47206.1"/>
    <property type="molecule type" value="Genomic_DNA"/>
</dbReference>
<dbReference type="AlphaFoldDB" id="A0A2S9J336"/>
<gene>
    <name evidence="2" type="ORF">C5745_12435</name>
</gene>
<feature type="transmembrane region" description="Helical" evidence="1">
    <location>
        <begin position="7"/>
        <end position="28"/>
    </location>
</feature>
<evidence type="ECO:0000256" key="1">
    <source>
        <dbReference type="SAM" id="Phobius"/>
    </source>
</evidence>
<keyword evidence="1" id="KW-0472">Membrane</keyword>
<keyword evidence="3" id="KW-1185">Reference proteome</keyword>
<protein>
    <submittedName>
        <fullName evidence="2">Uncharacterized protein</fullName>
    </submittedName>
</protein>
<organism evidence="2 3">
    <name type="scientific">Sphingobacterium haloxyli</name>
    <dbReference type="NCBI Taxonomy" id="2100533"/>
    <lineage>
        <taxon>Bacteria</taxon>
        <taxon>Pseudomonadati</taxon>
        <taxon>Bacteroidota</taxon>
        <taxon>Sphingobacteriia</taxon>
        <taxon>Sphingobacteriales</taxon>
        <taxon>Sphingobacteriaceae</taxon>
        <taxon>Sphingobacterium</taxon>
    </lineage>
</organism>
<keyword evidence="1" id="KW-0812">Transmembrane</keyword>
<comment type="caution">
    <text evidence="2">The sequence shown here is derived from an EMBL/GenBank/DDBJ whole genome shotgun (WGS) entry which is preliminary data.</text>
</comment>
<feature type="transmembrane region" description="Helical" evidence="1">
    <location>
        <begin position="64"/>
        <end position="85"/>
    </location>
</feature>
<reference evidence="2 3" key="1">
    <citation type="submission" date="2018-02" db="EMBL/GenBank/DDBJ databases">
        <title>The draft genome of Sphingobacterium sp. 5JN-11.</title>
        <authorList>
            <person name="Liu L."/>
            <person name="Li L."/>
            <person name="Liang L."/>
            <person name="Zhang X."/>
            <person name="Wang T."/>
        </authorList>
    </citation>
    <scope>NUCLEOTIDE SEQUENCE [LARGE SCALE GENOMIC DNA]</scope>
    <source>
        <strain evidence="2 3">5JN-11</strain>
    </source>
</reference>
<name>A0A2S9J336_9SPHI</name>
<sequence>MEGIIMSAIKLAILTLLCTMLIRSYLISKDRGNASFLSAIINISLSRTFFPVHEGKNVKLINRILKLFYIVFIILIILCIAMLFLSKGR</sequence>
<evidence type="ECO:0000313" key="2">
    <source>
        <dbReference type="EMBL" id="PRD47206.1"/>
    </source>
</evidence>
<accession>A0A2S9J336</accession>
<evidence type="ECO:0000313" key="3">
    <source>
        <dbReference type="Proteomes" id="UP000239711"/>
    </source>
</evidence>
<proteinExistence type="predicted"/>
<dbReference type="Proteomes" id="UP000239711">
    <property type="component" value="Unassembled WGS sequence"/>
</dbReference>
<keyword evidence="1" id="KW-1133">Transmembrane helix</keyword>